<reference evidence="2 3" key="1">
    <citation type="submission" date="2022-12" db="EMBL/GenBank/DDBJ databases">
        <authorList>
            <person name="Mo P."/>
        </authorList>
    </citation>
    <scope>NUCLEOTIDE SEQUENCE [LARGE SCALE GENOMIC DNA]</scope>
    <source>
        <strain evidence="2 3">HUAS 2-6</strain>
    </source>
</reference>
<name>A0ABY7NVQ9_9ACTN</name>
<feature type="region of interest" description="Disordered" evidence="1">
    <location>
        <begin position="1"/>
        <end position="44"/>
    </location>
</feature>
<organism evidence="2 3">
    <name type="scientific">Streptomyces camelliae</name>
    <dbReference type="NCBI Taxonomy" id="3004093"/>
    <lineage>
        <taxon>Bacteria</taxon>
        <taxon>Bacillati</taxon>
        <taxon>Actinomycetota</taxon>
        <taxon>Actinomycetes</taxon>
        <taxon>Kitasatosporales</taxon>
        <taxon>Streptomycetaceae</taxon>
        <taxon>Streptomyces</taxon>
    </lineage>
</organism>
<accession>A0ABY7NVQ9</accession>
<dbReference type="EMBL" id="CP115300">
    <property type="protein sequence ID" value="WBO61542.1"/>
    <property type="molecule type" value="Genomic_DNA"/>
</dbReference>
<evidence type="ECO:0000313" key="3">
    <source>
        <dbReference type="Proteomes" id="UP001212326"/>
    </source>
</evidence>
<dbReference type="RefSeq" id="WP_270079503.1">
    <property type="nucleotide sequence ID" value="NZ_CP115300.1"/>
</dbReference>
<keyword evidence="3" id="KW-1185">Reference proteome</keyword>
<evidence type="ECO:0008006" key="4">
    <source>
        <dbReference type="Google" id="ProtNLM"/>
    </source>
</evidence>
<gene>
    <name evidence="2" type="ORF">O1G22_00955</name>
</gene>
<evidence type="ECO:0000256" key="1">
    <source>
        <dbReference type="SAM" id="MobiDB-lite"/>
    </source>
</evidence>
<dbReference type="Proteomes" id="UP001212326">
    <property type="component" value="Chromosome"/>
</dbReference>
<feature type="compositionally biased region" description="Basic and acidic residues" evidence="1">
    <location>
        <begin position="12"/>
        <end position="36"/>
    </location>
</feature>
<protein>
    <recommendedName>
        <fullName evidence="4">Integrase</fullName>
    </recommendedName>
</protein>
<sequence length="44" mass="5119">MPDGVRQADGPVPDRIRAGMKRQNRETLRWHRRFGEDGDPLSDE</sequence>
<evidence type="ECO:0000313" key="2">
    <source>
        <dbReference type="EMBL" id="WBO61542.1"/>
    </source>
</evidence>
<proteinExistence type="predicted"/>